<comment type="PTM">
    <text evidence="5">Covalently binds the prosthetic group of malonate decarboxylase.</text>
</comment>
<evidence type="ECO:0000256" key="3">
    <source>
        <dbReference type="ARBA" id="ARBA00022553"/>
    </source>
</evidence>
<evidence type="ECO:0000256" key="4">
    <source>
        <dbReference type="NCBIfam" id="TIGR03130"/>
    </source>
</evidence>
<dbReference type="RefSeq" id="WP_038660098.1">
    <property type="nucleotide sequence ID" value="NZ_CP009571.1"/>
</dbReference>
<gene>
    <name evidence="6" type="ORF">MC45_04595</name>
</gene>
<evidence type="ECO:0000313" key="6">
    <source>
        <dbReference type="EMBL" id="AIT05800.1"/>
    </source>
</evidence>
<keyword evidence="3 5" id="KW-0597">Phosphoprotein</keyword>
<accession>A0A097EE26</accession>
<dbReference type="KEGG" id="stax:MC45_04595"/>
<protein>
    <recommendedName>
        <fullName evidence="4">Malonate decarboxylase acyl carrier protein</fullName>
    </recommendedName>
</protein>
<dbReference type="AlphaFoldDB" id="A0A097EE26"/>
<sequence length="105" mass="10716">METLRYDIAAPRAAGGDRQTALVGVVASGNLEVLLERGGAPDRCTIEIATAAHGFAELWAAVTADVVAARGGGGLRIAINDGGARPDTVALRLAQGIRLIEEPVA</sequence>
<dbReference type="EMBL" id="CP009571">
    <property type="protein sequence ID" value="AIT05800.1"/>
    <property type="molecule type" value="Genomic_DNA"/>
</dbReference>
<dbReference type="NCBIfam" id="TIGR03130">
    <property type="entry name" value="malonate_delta"/>
    <property type="match status" value="1"/>
</dbReference>
<proteinExistence type="inferred from homology"/>
<dbReference type="InterPro" id="IPR023439">
    <property type="entry name" value="Mal_deCO2ase/Cit_lyase_ACP"/>
</dbReference>
<dbReference type="Pfam" id="PF06857">
    <property type="entry name" value="ACP"/>
    <property type="match status" value="1"/>
</dbReference>
<keyword evidence="7" id="KW-1185">Reference proteome</keyword>
<dbReference type="InterPro" id="IPR009662">
    <property type="entry name" value="Malonate_deCO2ase_dsu"/>
</dbReference>
<evidence type="ECO:0000313" key="7">
    <source>
        <dbReference type="Proteomes" id="UP000033200"/>
    </source>
</evidence>
<evidence type="ECO:0000256" key="2">
    <source>
        <dbReference type="ARBA" id="ARBA00022490"/>
    </source>
</evidence>
<evidence type="ECO:0000256" key="1">
    <source>
        <dbReference type="ARBA" id="ARBA00004496"/>
    </source>
</evidence>
<feature type="modified residue" description="O-(phosphoribosyl dephospho-coenzyme A)serine" evidence="5">
    <location>
        <position position="28"/>
    </location>
</feature>
<dbReference type="eggNOG" id="COG3052">
    <property type="taxonomic scope" value="Bacteria"/>
</dbReference>
<comment type="subcellular location">
    <subcellularLocation>
        <location evidence="1">Cytoplasm</location>
    </subcellularLocation>
</comment>
<dbReference type="GO" id="GO:0005737">
    <property type="term" value="C:cytoplasm"/>
    <property type="evidence" value="ECO:0007669"/>
    <property type="project" value="UniProtKB-SubCell"/>
</dbReference>
<dbReference type="Proteomes" id="UP000033200">
    <property type="component" value="Chromosome"/>
</dbReference>
<organism evidence="6 7">
    <name type="scientific">Sphingomonas taxi</name>
    <dbReference type="NCBI Taxonomy" id="1549858"/>
    <lineage>
        <taxon>Bacteria</taxon>
        <taxon>Pseudomonadati</taxon>
        <taxon>Pseudomonadota</taxon>
        <taxon>Alphaproteobacteria</taxon>
        <taxon>Sphingomonadales</taxon>
        <taxon>Sphingomonadaceae</taxon>
        <taxon>Sphingomonas</taxon>
    </lineage>
</organism>
<dbReference type="HAMAP" id="MF_00710">
    <property type="entry name" value="Malonate_deCO2ase_dsu"/>
    <property type="match status" value="1"/>
</dbReference>
<keyword evidence="2" id="KW-0963">Cytoplasm</keyword>
<dbReference type="HOGENOM" id="CLU_173135_0_0_5"/>
<evidence type="ECO:0000256" key="5">
    <source>
        <dbReference type="PIRSR" id="PIRSR609662-50"/>
    </source>
</evidence>
<name>A0A097EE26_9SPHN</name>
<dbReference type="STRING" id="1549858.MC45_04595"/>
<reference evidence="6 7" key="1">
    <citation type="submission" date="2014-09" db="EMBL/GenBank/DDBJ databases">
        <title>Using Illumina technology Improving SMRT sequencing Genome Assembly by RASTools.</title>
        <authorList>
            <person name="Zhou Y."/>
            <person name="Ma T."/>
            <person name="Liu T."/>
        </authorList>
    </citation>
    <scope>NUCLEOTIDE SEQUENCE [LARGE SCALE GENOMIC DNA]</scope>
    <source>
        <strain evidence="6 7">ATCC 55669</strain>
    </source>
</reference>